<name>A0A4Y2S213_ARAVE</name>
<evidence type="ECO:0000256" key="1">
    <source>
        <dbReference type="SAM" id="MobiDB-lite"/>
    </source>
</evidence>
<gene>
    <name evidence="2" type="ORF">AVEN_150823_1</name>
</gene>
<dbReference type="AlphaFoldDB" id="A0A4Y2S213"/>
<organism evidence="2 3">
    <name type="scientific">Araneus ventricosus</name>
    <name type="common">Orbweaver spider</name>
    <name type="synonym">Epeira ventricosa</name>
    <dbReference type="NCBI Taxonomy" id="182803"/>
    <lineage>
        <taxon>Eukaryota</taxon>
        <taxon>Metazoa</taxon>
        <taxon>Ecdysozoa</taxon>
        <taxon>Arthropoda</taxon>
        <taxon>Chelicerata</taxon>
        <taxon>Arachnida</taxon>
        <taxon>Araneae</taxon>
        <taxon>Araneomorphae</taxon>
        <taxon>Entelegynae</taxon>
        <taxon>Araneoidea</taxon>
        <taxon>Araneidae</taxon>
        <taxon>Araneus</taxon>
    </lineage>
</organism>
<evidence type="ECO:0000313" key="2">
    <source>
        <dbReference type="EMBL" id="GBN81646.1"/>
    </source>
</evidence>
<dbReference type="EMBL" id="BGPR01019340">
    <property type="protein sequence ID" value="GBN81646.1"/>
    <property type="molecule type" value="Genomic_DNA"/>
</dbReference>
<evidence type="ECO:0000313" key="3">
    <source>
        <dbReference type="Proteomes" id="UP000499080"/>
    </source>
</evidence>
<feature type="region of interest" description="Disordered" evidence="1">
    <location>
        <begin position="1"/>
        <end position="23"/>
    </location>
</feature>
<dbReference type="Proteomes" id="UP000499080">
    <property type="component" value="Unassembled WGS sequence"/>
</dbReference>
<comment type="caution">
    <text evidence="2">The sequence shown here is derived from an EMBL/GenBank/DDBJ whole genome shotgun (WGS) entry which is preliminary data.</text>
</comment>
<reference evidence="2 3" key="1">
    <citation type="journal article" date="2019" name="Sci. Rep.">
        <title>Orb-weaving spider Araneus ventricosus genome elucidates the spidroin gene catalogue.</title>
        <authorList>
            <person name="Kono N."/>
            <person name="Nakamura H."/>
            <person name="Ohtoshi R."/>
            <person name="Moran D.A.P."/>
            <person name="Shinohara A."/>
            <person name="Yoshida Y."/>
            <person name="Fujiwara M."/>
            <person name="Mori M."/>
            <person name="Tomita M."/>
            <person name="Arakawa K."/>
        </authorList>
    </citation>
    <scope>NUCLEOTIDE SEQUENCE [LARGE SCALE GENOMIC DNA]</scope>
</reference>
<keyword evidence="3" id="KW-1185">Reference proteome</keyword>
<accession>A0A4Y2S213</accession>
<sequence length="123" mass="13611">MTWKTPEQETLSPRSHAGPEGGLLTLDAGSNGINLTYTSRFDVHEFRTRDLATRPPCIQLSLEKRTIRTSRAQCIKKIVRNFKKQMAASMDTGNTGILTPHHTSISRAYLAPIQVGIDVGGLY</sequence>
<protein>
    <submittedName>
        <fullName evidence="2">Uncharacterized protein</fullName>
    </submittedName>
</protein>
<proteinExistence type="predicted"/>